<name>A0A7U7G8J2_9GAMM</name>
<accession>A0A7U7G8J2</accession>
<organism evidence="1 2">
    <name type="scientific">Candidatus Contendobacter odensis Run_B_J11</name>
    <dbReference type="NCBI Taxonomy" id="1400861"/>
    <lineage>
        <taxon>Bacteria</taxon>
        <taxon>Pseudomonadati</taxon>
        <taxon>Pseudomonadota</taxon>
        <taxon>Gammaproteobacteria</taxon>
        <taxon>Candidatus Competibacteraceae</taxon>
        <taxon>Candidatus Contendibacter</taxon>
    </lineage>
</organism>
<dbReference type="RefSeq" id="WP_034430900.1">
    <property type="nucleotide sequence ID" value="NZ_CBTK010000043.1"/>
</dbReference>
<dbReference type="AlphaFoldDB" id="A0A7U7G8J2"/>
<protein>
    <submittedName>
        <fullName evidence="1">Uncharacterized protein</fullName>
    </submittedName>
</protein>
<gene>
    <name evidence="1" type="ORF">BN874_1370003</name>
</gene>
<dbReference type="Proteomes" id="UP000019184">
    <property type="component" value="Unassembled WGS sequence"/>
</dbReference>
<keyword evidence="2" id="KW-1185">Reference proteome</keyword>
<evidence type="ECO:0000313" key="1">
    <source>
        <dbReference type="EMBL" id="CDH43838.1"/>
    </source>
</evidence>
<comment type="caution">
    <text evidence="1">The sequence shown here is derived from an EMBL/GenBank/DDBJ whole genome shotgun (WGS) entry which is preliminary data.</text>
</comment>
<sequence>MTTNLLYDINISEISLVDRAANEDARIILFKRDDDPMYVAPEMPAPLSYVATETPAPSSEVTPEIIAKSDDDELQGRLTALSKSLDDLAAENLRLSADNTNLTAEIAKRAALEEPEDVMKGLPEPVAKRIEAIEKRAADAELLVKRLTDHAEETASIAKAAKYAAIPATADDLGKLLLRIRKGMTTPADADEVERILDAASAGMADVVAGPVGKSADKASGGTAMDRLDGTVAALRSANPDLTQAQAFTKALADNPSLYTDYLAERK</sequence>
<dbReference type="EMBL" id="CBTK010000043">
    <property type="protein sequence ID" value="CDH43838.1"/>
    <property type="molecule type" value="Genomic_DNA"/>
</dbReference>
<reference evidence="1 2" key="1">
    <citation type="journal article" date="2014" name="ISME J.">
        <title>Candidatus Competibacter-lineage genomes retrieved from metagenomes reveal functional metabolic diversity.</title>
        <authorList>
            <person name="McIlroy S.J."/>
            <person name="Albertsen M."/>
            <person name="Andresen E.K."/>
            <person name="Saunders A.M."/>
            <person name="Kristiansen R."/>
            <person name="Stokholm-Bjerregaard M."/>
            <person name="Nielsen K.L."/>
            <person name="Nielsen P.H."/>
        </authorList>
    </citation>
    <scope>NUCLEOTIDE SEQUENCE [LARGE SCALE GENOMIC DNA]</scope>
    <source>
        <strain evidence="1 2">Run_B_J11</strain>
    </source>
</reference>
<evidence type="ECO:0000313" key="2">
    <source>
        <dbReference type="Proteomes" id="UP000019184"/>
    </source>
</evidence>
<proteinExistence type="predicted"/>